<proteinExistence type="predicted"/>
<dbReference type="Proteomes" id="UP001181622">
    <property type="component" value="Unassembled WGS sequence"/>
</dbReference>
<accession>A0ABU1DFW4</accession>
<dbReference type="InterPro" id="IPR011055">
    <property type="entry name" value="Dup_hybrid_motif"/>
</dbReference>
<evidence type="ECO:0000313" key="11">
    <source>
        <dbReference type="EMBL" id="MDR4306997.1"/>
    </source>
</evidence>
<evidence type="ECO:0000313" key="12">
    <source>
        <dbReference type="Proteomes" id="UP001181622"/>
    </source>
</evidence>
<keyword evidence="5" id="KW-0862">Zinc</keyword>
<dbReference type="EMBL" id="JADBEO010000018">
    <property type="protein sequence ID" value="MDR4306997.1"/>
    <property type="molecule type" value="Genomic_DNA"/>
</dbReference>
<reference evidence="11" key="1">
    <citation type="submission" date="2020-10" db="EMBL/GenBank/DDBJ databases">
        <authorList>
            <person name="Abbas A."/>
            <person name="Razzaq R."/>
            <person name="Waqas M."/>
            <person name="Abbas N."/>
            <person name="Nielsen T.K."/>
            <person name="Hansen L.H."/>
            <person name="Hussain S."/>
            <person name="Shahid M."/>
        </authorList>
    </citation>
    <scope>NUCLEOTIDE SEQUENCE</scope>
    <source>
        <strain evidence="11">S14</strain>
    </source>
</reference>
<dbReference type="CDD" id="cd12797">
    <property type="entry name" value="M23_peptidase"/>
    <property type="match status" value="1"/>
</dbReference>
<keyword evidence="4" id="KW-0378">Hydrolase</keyword>
<dbReference type="SUPFAM" id="SSF51261">
    <property type="entry name" value="Duplicated hybrid motif"/>
    <property type="match status" value="1"/>
</dbReference>
<dbReference type="InterPro" id="IPR050570">
    <property type="entry name" value="Cell_wall_metabolism_enzyme"/>
</dbReference>
<keyword evidence="9" id="KW-0472">Membrane</keyword>
<dbReference type="Pfam" id="PF01551">
    <property type="entry name" value="Peptidase_M23"/>
    <property type="match status" value="1"/>
</dbReference>
<sequence>MRFEDDRFGRALDAGERIVFERGGRRSAVRLPRHGLVACLMAVIALAGWGVVSAGYIFFHDEVVAQIRDGARASARAYEAQLAAMRDELERSRTRRMVEKAGLDERLTELGLRQSLVEKRQSRLAELAGDAEPQSGDVLSYAPKPAPLDDASSAFDSIETGTLGDRRSETATERAERVAAALDAIEASQDRTLDGLSARNRERRRRLEQVYDAAGVPRPAPASDGKGRGGPFEPLSESALTFEMRMQQVLAERAVVAAFERGLDRTPIRTPAKGASLSSGFGARLDPFLGRPAFHAGLDFDVEYGQPVKATAEGRVVSAGWSGGYGNMVEIDHGGGLSTRYGHMSAIAVSVGDQVRIGTVVGRVGSTGRSTGPHLHYETRVDGEAVNPLRFLNAGRLLVAKG</sequence>
<evidence type="ECO:0000256" key="2">
    <source>
        <dbReference type="ARBA" id="ARBA00022670"/>
    </source>
</evidence>
<keyword evidence="12" id="KW-1185">Reference proteome</keyword>
<name>A0ABU1DFW4_9HYPH</name>
<comment type="caution">
    <text evidence="11">The sequence shown here is derived from an EMBL/GenBank/DDBJ whole genome shotgun (WGS) entry which is preliminary data.</text>
</comment>
<keyword evidence="2" id="KW-0645">Protease</keyword>
<evidence type="ECO:0000256" key="4">
    <source>
        <dbReference type="ARBA" id="ARBA00022801"/>
    </source>
</evidence>
<keyword evidence="6" id="KW-0482">Metalloprotease</keyword>
<feature type="region of interest" description="Disordered" evidence="8">
    <location>
        <begin position="208"/>
        <end position="232"/>
    </location>
</feature>
<evidence type="ECO:0000256" key="3">
    <source>
        <dbReference type="ARBA" id="ARBA00022723"/>
    </source>
</evidence>
<feature type="coiled-coil region" evidence="7">
    <location>
        <begin position="68"/>
        <end position="95"/>
    </location>
</feature>
<evidence type="ECO:0000256" key="5">
    <source>
        <dbReference type="ARBA" id="ARBA00022833"/>
    </source>
</evidence>
<comment type="cofactor">
    <cofactor evidence="1">
        <name>Zn(2+)</name>
        <dbReference type="ChEBI" id="CHEBI:29105"/>
    </cofactor>
</comment>
<dbReference type="Gene3D" id="2.70.70.10">
    <property type="entry name" value="Glucose Permease (Domain IIA)"/>
    <property type="match status" value="1"/>
</dbReference>
<keyword evidence="3" id="KW-0479">Metal-binding</keyword>
<dbReference type="PANTHER" id="PTHR21666">
    <property type="entry name" value="PEPTIDASE-RELATED"/>
    <property type="match status" value="1"/>
</dbReference>
<dbReference type="RefSeq" id="WP_309391415.1">
    <property type="nucleotide sequence ID" value="NZ_JADBEO010000018.1"/>
</dbReference>
<dbReference type="PANTHER" id="PTHR21666:SF288">
    <property type="entry name" value="CELL DIVISION PROTEIN YTFB"/>
    <property type="match status" value="1"/>
</dbReference>
<feature type="domain" description="M23ase beta-sheet core" evidence="10">
    <location>
        <begin position="294"/>
        <end position="388"/>
    </location>
</feature>
<gene>
    <name evidence="11" type="ORF">IHQ68_10240</name>
</gene>
<evidence type="ECO:0000256" key="8">
    <source>
        <dbReference type="SAM" id="MobiDB-lite"/>
    </source>
</evidence>
<feature type="region of interest" description="Disordered" evidence="8">
    <location>
        <begin position="126"/>
        <end position="173"/>
    </location>
</feature>
<keyword evidence="9" id="KW-0812">Transmembrane</keyword>
<evidence type="ECO:0000259" key="10">
    <source>
        <dbReference type="Pfam" id="PF01551"/>
    </source>
</evidence>
<dbReference type="InterPro" id="IPR016047">
    <property type="entry name" value="M23ase_b-sheet_dom"/>
</dbReference>
<evidence type="ECO:0000256" key="6">
    <source>
        <dbReference type="ARBA" id="ARBA00023049"/>
    </source>
</evidence>
<organism evidence="11 12">
    <name type="scientific">Chelatococcus sambhunathii</name>
    <dbReference type="NCBI Taxonomy" id="363953"/>
    <lineage>
        <taxon>Bacteria</taxon>
        <taxon>Pseudomonadati</taxon>
        <taxon>Pseudomonadota</taxon>
        <taxon>Alphaproteobacteria</taxon>
        <taxon>Hyphomicrobiales</taxon>
        <taxon>Chelatococcaceae</taxon>
        <taxon>Chelatococcus</taxon>
    </lineage>
</organism>
<feature type="transmembrane region" description="Helical" evidence="9">
    <location>
        <begin position="35"/>
        <end position="59"/>
    </location>
</feature>
<evidence type="ECO:0000256" key="1">
    <source>
        <dbReference type="ARBA" id="ARBA00001947"/>
    </source>
</evidence>
<protein>
    <submittedName>
        <fullName evidence="11">M23 family metallopeptidase</fullName>
    </submittedName>
</protein>
<feature type="compositionally biased region" description="Basic and acidic residues" evidence="8">
    <location>
        <begin position="164"/>
        <end position="173"/>
    </location>
</feature>
<keyword evidence="7" id="KW-0175">Coiled coil</keyword>
<evidence type="ECO:0000256" key="9">
    <source>
        <dbReference type="SAM" id="Phobius"/>
    </source>
</evidence>
<keyword evidence="9" id="KW-1133">Transmembrane helix</keyword>
<evidence type="ECO:0000256" key="7">
    <source>
        <dbReference type="SAM" id="Coils"/>
    </source>
</evidence>